<sequence length="67" mass="7861">IFGIVSFKANTMFYIFIIPMSFWLMILVPWVIKGIHYPQKKGMYRALWAWTTTDITVALVFSALERS</sequence>
<proteinExistence type="predicted"/>
<keyword evidence="1" id="KW-1133">Transmembrane helix</keyword>
<comment type="caution">
    <text evidence="2">The sequence shown here is derived from an EMBL/GenBank/DDBJ whole genome shotgun (WGS) entry which is preliminary data.</text>
</comment>
<feature type="transmembrane region" description="Helical" evidence="1">
    <location>
        <begin position="12"/>
        <end position="32"/>
    </location>
</feature>
<accession>X1ASW0</accession>
<feature type="non-terminal residue" evidence="2">
    <location>
        <position position="1"/>
    </location>
</feature>
<name>X1ASW0_9ZZZZ</name>
<evidence type="ECO:0000313" key="2">
    <source>
        <dbReference type="EMBL" id="GAG85944.1"/>
    </source>
</evidence>
<organism evidence="2">
    <name type="scientific">marine sediment metagenome</name>
    <dbReference type="NCBI Taxonomy" id="412755"/>
    <lineage>
        <taxon>unclassified sequences</taxon>
        <taxon>metagenomes</taxon>
        <taxon>ecological metagenomes</taxon>
    </lineage>
</organism>
<dbReference type="EMBL" id="BART01012836">
    <property type="protein sequence ID" value="GAG85944.1"/>
    <property type="molecule type" value="Genomic_DNA"/>
</dbReference>
<feature type="transmembrane region" description="Helical" evidence="1">
    <location>
        <begin position="44"/>
        <end position="64"/>
    </location>
</feature>
<reference evidence="2" key="1">
    <citation type="journal article" date="2014" name="Front. Microbiol.">
        <title>High frequency of phylogenetically diverse reductive dehalogenase-homologous genes in deep subseafloor sedimentary metagenomes.</title>
        <authorList>
            <person name="Kawai M."/>
            <person name="Futagami T."/>
            <person name="Toyoda A."/>
            <person name="Takaki Y."/>
            <person name="Nishi S."/>
            <person name="Hori S."/>
            <person name="Arai W."/>
            <person name="Tsubouchi T."/>
            <person name="Morono Y."/>
            <person name="Uchiyama I."/>
            <person name="Ito T."/>
            <person name="Fujiyama A."/>
            <person name="Inagaki F."/>
            <person name="Takami H."/>
        </authorList>
    </citation>
    <scope>NUCLEOTIDE SEQUENCE</scope>
    <source>
        <strain evidence="2">Expedition CK06-06</strain>
    </source>
</reference>
<protein>
    <submittedName>
        <fullName evidence="2">Uncharacterized protein</fullName>
    </submittedName>
</protein>
<keyword evidence="1" id="KW-0812">Transmembrane</keyword>
<dbReference type="AlphaFoldDB" id="X1ASW0"/>
<keyword evidence="1" id="KW-0472">Membrane</keyword>
<gene>
    <name evidence="2" type="ORF">S01H4_26565</name>
</gene>
<evidence type="ECO:0000256" key="1">
    <source>
        <dbReference type="SAM" id="Phobius"/>
    </source>
</evidence>